<gene>
    <name evidence="3" type="ORF">KIW84_057750</name>
</gene>
<dbReference type="Pfam" id="PF12796">
    <property type="entry name" value="Ank_2"/>
    <property type="match status" value="1"/>
</dbReference>
<dbReference type="InterPro" id="IPR036770">
    <property type="entry name" value="Ankyrin_rpt-contain_sf"/>
</dbReference>
<dbReference type="SMART" id="SM00248">
    <property type="entry name" value="ANK"/>
    <property type="match status" value="2"/>
</dbReference>
<accession>A0A9D4X205</accession>
<proteinExistence type="predicted"/>
<dbReference type="PROSITE" id="PS50088">
    <property type="entry name" value="ANK_REPEAT"/>
    <property type="match status" value="1"/>
</dbReference>
<comment type="caution">
    <text evidence="3">The sequence shown here is derived from an EMBL/GenBank/DDBJ whole genome shotgun (WGS) entry which is preliminary data.</text>
</comment>
<evidence type="ECO:0000256" key="1">
    <source>
        <dbReference type="ARBA" id="ARBA00004413"/>
    </source>
</evidence>
<protein>
    <submittedName>
        <fullName evidence="3">Uncharacterized protein</fullName>
    </submittedName>
</protein>
<dbReference type="Gramene" id="Psat05G0775000-T1">
    <property type="protein sequence ID" value="KAI5413264.1"/>
    <property type="gene ID" value="KIW84_057750"/>
</dbReference>
<dbReference type="GO" id="GO:0005886">
    <property type="term" value="C:plasma membrane"/>
    <property type="evidence" value="ECO:0007669"/>
    <property type="project" value="UniProtKB-SubCell"/>
</dbReference>
<evidence type="ECO:0000256" key="2">
    <source>
        <dbReference type="PROSITE-ProRule" id="PRU00023"/>
    </source>
</evidence>
<dbReference type="AlphaFoldDB" id="A0A9D4X205"/>
<evidence type="ECO:0000313" key="3">
    <source>
        <dbReference type="EMBL" id="KAI5413264.1"/>
    </source>
</evidence>
<organism evidence="3 4">
    <name type="scientific">Pisum sativum</name>
    <name type="common">Garden pea</name>
    <name type="synonym">Lathyrus oleraceus</name>
    <dbReference type="NCBI Taxonomy" id="3888"/>
    <lineage>
        <taxon>Eukaryota</taxon>
        <taxon>Viridiplantae</taxon>
        <taxon>Streptophyta</taxon>
        <taxon>Embryophyta</taxon>
        <taxon>Tracheophyta</taxon>
        <taxon>Spermatophyta</taxon>
        <taxon>Magnoliopsida</taxon>
        <taxon>eudicotyledons</taxon>
        <taxon>Gunneridae</taxon>
        <taxon>Pentapetalae</taxon>
        <taxon>rosids</taxon>
        <taxon>fabids</taxon>
        <taxon>Fabales</taxon>
        <taxon>Fabaceae</taxon>
        <taxon>Papilionoideae</taxon>
        <taxon>50 kb inversion clade</taxon>
        <taxon>NPAAA clade</taxon>
        <taxon>Hologalegina</taxon>
        <taxon>IRL clade</taxon>
        <taxon>Fabeae</taxon>
        <taxon>Lathyrus</taxon>
    </lineage>
</organism>
<keyword evidence="2" id="KW-0040">ANK repeat</keyword>
<dbReference type="Gene3D" id="1.25.40.20">
    <property type="entry name" value="Ankyrin repeat-containing domain"/>
    <property type="match status" value="1"/>
</dbReference>
<comment type="subcellular location">
    <subcellularLocation>
        <location evidence="1">Cell membrane</location>
        <topology evidence="1">Peripheral membrane protein</topology>
        <orientation evidence="1">Cytoplasmic side</orientation>
    </subcellularLocation>
</comment>
<reference evidence="3 4" key="1">
    <citation type="journal article" date="2022" name="Nat. Genet.">
        <title>Improved pea reference genome and pan-genome highlight genomic features and evolutionary characteristics.</title>
        <authorList>
            <person name="Yang T."/>
            <person name="Liu R."/>
            <person name="Luo Y."/>
            <person name="Hu S."/>
            <person name="Wang D."/>
            <person name="Wang C."/>
            <person name="Pandey M.K."/>
            <person name="Ge S."/>
            <person name="Xu Q."/>
            <person name="Li N."/>
            <person name="Li G."/>
            <person name="Huang Y."/>
            <person name="Saxena R.K."/>
            <person name="Ji Y."/>
            <person name="Li M."/>
            <person name="Yan X."/>
            <person name="He Y."/>
            <person name="Liu Y."/>
            <person name="Wang X."/>
            <person name="Xiang C."/>
            <person name="Varshney R.K."/>
            <person name="Ding H."/>
            <person name="Gao S."/>
            <person name="Zong X."/>
        </authorList>
    </citation>
    <scope>NUCLEOTIDE SEQUENCE [LARGE SCALE GENOMIC DNA]</scope>
    <source>
        <strain evidence="3 4">cv. Zhongwan 6</strain>
    </source>
</reference>
<dbReference type="InterPro" id="IPR002110">
    <property type="entry name" value="Ankyrin_rpt"/>
</dbReference>
<evidence type="ECO:0000313" key="4">
    <source>
        <dbReference type="Proteomes" id="UP001058974"/>
    </source>
</evidence>
<dbReference type="Proteomes" id="UP001058974">
    <property type="component" value="Chromosome 5"/>
</dbReference>
<dbReference type="EMBL" id="JAMSHJ010000005">
    <property type="protein sequence ID" value="KAI5413264.1"/>
    <property type="molecule type" value="Genomic_DNA"/>
</dbReference>
<keyword evidence="4" id="KW-1185">Reference proteome</keyword>
<sequence length="192" mass="21294">MEKSEVDDKEKVVIMVCGVGFVKKLKTCLCCSLYEGGVEKKGSVMRKKRDILEKARKKKRDMCEEVSQVCEGMQGCAIVELARAMGEMQDVRNEDESIVHHNASDGDIEGLKVVIASGANKDEEDSEGRSALHFACRYAGYERKECVALLVENGVTTTLQNMDGKTPIDVIKLNNQDDKKSIACYLFMTRGA</sequence>
<name>A0A9D4X205_PEA</name>
<feature type="repeat" description="ANK" evidence="2">
    <location>
        <begin position="127"/>
        <end position="162"/>
    </location>
</feature>
<dbReference type="SUPFAM" id="SSF48403">
    <property type="entry name" value="Ankyrin repeat"/>
    <property type="match status" value="1"/>
</dbReference>